<dbReference type="AlphaFoldDB" id="A0AA88HKJ5"/>
<dbReference type="EMBL" id="JAVRJZ010000019">
    <property type="protein sequence ID" value="KAK2707102.1"/>
    <property type="molecule type" value="Genomic_DNA"/>
</dbReference>
<sequence>MWTIQLSLSITFVPSLTIEIEGTLTDRFNPQERFFLVKKTITNLIITTSSTARGGQTWCYAVVLGLIPVFSTGTFSSDAYLGTNTMFVNSASACRKRRWSFENPFNGSIKEILYPSAIVTTDDRVAALALTKANENVSTEDEMPHKLIGKQPRLGLSFVQTVTQRLTVISTIITATQVKTVILTCTPLDLGLSSCTRLETTELIALKSWDIQVLAQEMKIEMAW</sequence>
<dbReference type="Proteomes" id="UP001187531">
    <property type="component" value="Unassembled WGS sequence"/>
</dbReference>
<evidence type="ECO:0000313" key="2">
    <source>
        <dbReference type="EMBL" id="KAK2707102.1"/>
    </source>
</evidence>
<feature type="chain" id="PRO_5041727658" evidence="1">
    <location>
        <begin position="18"/>
        <end position="224"/>
    </location>
</feature>
<evidence type="ECO:0000256" key="1">
    <source>
        <dbReference type="SAM" id="SignalP"/>
    </source>
</evidence>
<comment type="caution">
    <text evidence="2">The sequence shown here is derived from an EMBL/GenBank/DDBJ whole genome shotgun (WGS) entry which is preliminary data.</text>
</comment>
<organism evidence="2 3">
    <name type="scientific">Artemia franciscana</name>
    <name type="common">Brine shrimp</name>
    <name type="synonym">Artemia sanfranciscana</name>
    <dbReference type="NCBI Taxonomy" id="6661"/>
    <lineage>
        <taxon>Eukaryota</taxon>
        <taxon>Metazoa</taxon>
        <taxon>Ecdysozoa</taxon>
        <taxon>Arthropoda</taxon>
        <taxon>Crustacea</taxon>
        <taxon>Branchiopoda</taxon>
        <taxon>Anostraca</taxon>
        <taxon>Artemiidae</taxon>
        <taxon>Artemia</taxon>
    </lineage>
</organism>
<feature type="signal peptide" evidence="1">
    <location>
        <begin position="1"/>
        <end position="17"/>
    </location>
</feature>
<reference evidence="2" key="1">
    <citation type="submission" date="2023-07" db="EMBL/GenBank/DDBJ databases">
        <title>Chromosome-level genome assembly of Artemia franciscana.</title>
        <authorList>
            <person name="Jo E."/>
        </authorList>
    </citation>
    <scope>NUCLEOTIDE SEQUENCE</scope>
    <source>
        <tissue evidence="2">Whole body</tissue>
    </source>
</reference>
<keyword evidence="3" id="KW-1185">Reference proteome</keyword>
<accession>A0AA88HKJ5</accession>
<keyword evidence="1" id="KW-0732">Signal</keyword>
<proteinExistence type="predicted"/>
<name>A0AA88HKJ5_ARTSF</name>
<gene>
    <name evidence="2" type="ORF">QYM36_014953</name>
</gene>
<evidence type="ECO:0000313" key="3">
    <source>
        <dbReference type="Proteomes" id="UP001187531"/>
    </source>
</evidence>
<protein>
    <submittedName>
        <fullName evidence="2">Uncharacterized protein</fullName>
    </submittedName>
</protein>